<name>A0AC34FC85_9BILA</name>
<evidence type="ECO:0000313" key="2">
    <source>
        <dbReference type="WBParaSite" id="ES5_v2.g14377.t1"/>
    </source>
</evidence>
<evidence type="ECO:0000313" key="1">
    <source>
        <dbReference type="Proteomes" id="UP000887579"/>
    </source>
</evidence>
<dbReference type="WBParaSite" id="ES5_v2.g14377.t1">
    <property type="protein sequence ID" value="ES5_v2.g14377.t1"/>
    <property type="gene ID" value="ES5_v2.g14377"/>
</dbReference>
<protein>
    <submittedName>
        <fullName evidence="2">Uncharacterized protein</fullName>
    </submittedName>
</protein>
<reference evidence="2" key="1">
    <citation type="submission" date="2022-11" db="UniProtKB">
        <authorList>
            <consortium name="WormBaseParasite"/>
        </authorList>
    </citation>
    <scope>IDENTIFICATION</scope>
</reference>
<sequence>MNAEIARKLKLTLKPCQKKLIDAQANPLTVCGRCKIAFTLNRRVYIETFIIVEKLDGAALIGWTFGRQFSSIRFVVNGKKVDFSKLKEGKIMAVRTR</sequence>
<accession>A0AC34FC85</accession>
<organism evidence="1 2">
    <name type="scientific">Panagrolaimus sp. ES5</name>
    <dbReference type="NCBI Taxonomy" id="591445"/>
    <lineage>
        <taxon>Eukaryota</taxon>
        <taxon>Metazoa</taxon>
        <taxon>Ecdysozoa</taxon>
        <taxon>Nematoda</taxon>
        <taxon>Chromadorea</taxon>
        <taxon>Rhabditida</taxon>
        <taxon>Tylenchina</taxon>
        <taxon>Panagrolaimomorpha</taxon>
        <taxon>Panagrolaimoidea</taxon>
        <taxon>Panagrolaimidae</taxon>
        <taxon>Panagrolaimus</taxon>
    </lineage>
</organism>
<proteinExistence type="predicted"/>
<dbReference type="Proteomes" id="UP000887579">
    <property type="component" value="Unplaced"/>
</dbReference>